<feature type="signal peptide" evidence="5">
    <location>
        <begin position="1"/>
        <end position="25"/>
    </location>
</feature>
<evidence type="ECO:0000256" key="1">
    <source>
        <dbReference type="ARBA" id="ARBA00023002"/>
    </source>
</evidence>
<reference evidence="7 8" key="1">
    <citation type="submission" date="2023-04" db="EMBL/GenBank/DDBJ databases">
        <title>A long-awaited taxogenomic arrangement of the family Halomonadaceae.</title>
        <authorList>
            <person name="De La Haba R."/>
            <person name="Chuvochina M."/>
            <person name="Wittouck S."/>
            <person name="Arahal D.R."/>
            <person name="Sanchez-Porro C."/>
            <person name="Hugenholtz P."/>
            <person name="Ventosa A."/>
        </authorList>
    </citation>
    <scope>NUCLEOTIDE SEQUENCE [LARGE SCALE GENOMIC DNA]</scope>
    <source>
        <strain evidence="7 8">DSM 23530</strain>
    </source>
</reference>
<comment type="catalytic activity">
    <reaction evidence="3 4">
        <text>[thioredoxin]-disulfide + L-methionine + H2O = L-methionine (S)-S-oxide + [thioredoxin]-dithiol</text>
        <dbReference type="Rhea" id="RHEA:19993"/>
        <dbReference type="Rhea" id="RHEA-COMP:10698"/>
        <dbReference type="Rhea" id="RHEA-COMP:10700"/>
        <dbReference type="ChEBI" id="CHEBI:15377"/>
        <dbReference type="ChEBI" id="CHEBI:29950"/>
        <dbReference type="ChEBI" id="CHEBI:50058"/>
        <dbReference type="ChEBI" id="CHEBI:57844"/>
        <dbReference type="ChEBI" id="CHEBI:58772"/>
        <dbReference type="EC" id="1.8.4.11"/>
    </reaction>
</comment>
<evidence type="ECO:0000256" key="4">
    <source>
        <dbReference type="HAMAP-Rule" id="MF_01401"/>
    </source>
</evidence>
<keyword evidence="1 4" id="KW-0560">Oxidoreductase</keyword>
<evidence type="ECO:0000259" key="6">
    <source>
        <dbReference type="Pfam" id="PF01625"/>
    </source>
</evidence>
<accession>A0ABU1G3S5</accession>
<comment type="function">
    <text evidence="4">Has an important function as a repair enzyme for proteins that have been inactivated by oxidation. Catalyzes the reversible oxidation-reduction of methionine sulfoxide in proteins to methionine.</text>
</comment>
<dbReference type="SUPFAM" id="SSF55068">
    <property type="entry name" value="Peptide methionine sulfoxide reductase"/>
    <property type="match status" value="1"/>
</dbReference>
<proteinExistence type="inferred from homology"/>
<comment type="similarity">
    <text evidence="4">Belongs to the MsrA Met sulfoxide reductase family.</text>
</comment>
<dbReference type="Pfam" id="PF01625">
    <property type="entry name" value="PMSR"/>
    <property type="match status" value="1"/>
</dbReference>
<dbReference type="HAMAP" id="MF_01401">
    <property type="entry name" value="MsrA"/>
    <property type="match status" value="1"/>
</dbReference>
<evidence type="ECO:0000256" key="5">
    <source>
        <dbReference type="SAM" id="SignalP"/>
    </source>
</evidence>
<sequence length="205" mass="22398">MTAKTPVRLTGSLLLAVALAAPALAAETESAVFGGGCFWCMEQAYDKVEGVVATTSGYTGGHVEDPSYEQVSAGGTGHIEVVKVDYDPDVVDYRALLHVFWRNIDPFAVDRQFCDAGATYQSAIFVADAEQRALAEASRDAVAERFGQEIGTEIHPLETFYPAEDYHQDYYEKNPARYNFYKAACGRSDRLEEVWGDEAEAAATS</sequence>
<protein>
    <recommendedName>
        <fullName evidence="4">Peptide methionine sulfoxide reductase MsrA</fullName>
        <shortName evidence="4">Protein-methionine-S-oxide reductase</shortName>
        <ecNumber evidence="4">1.8.4.11</ecNumber>
    </recommendedName>
    <alternativeName>
        <fullName evidence="4">Peptide-methionine (S)-S-oxide reductase</fullName>
        <shortName evidence="4">Peptide Met(O) reductase</shortName>
    </alternativeName>
</protein>
<dbReference type="InterPro" id="IPR002569">
    <property type="entry name" value="Met_Sox_Rdtase_MsrA_dom"/>
</dbReference>
<dbReference type="GO" id="GO:0008113">
    <property type="term" value="F:peptide-methionine (S)-S-oxide reductase activity"/>
    <property type="evidence" value="ECO:0007669"/>
    <property type="project" value="UniProtKB-EC"/>
</dbReference>
<feature type="chain" id="PRO_5045294153" description="Peptide methionine sulfoxide reductase MsrA" evidence="5">
    <location>
        <begin position="26"/>
        <end position="205"/>
    </location>
</feature>
<dbReference type="Proteomes" id="UP001264519">
    <property type="component" value="Unassembled WGS sequence"/>
</dbReference>
<dbReference type="PANTHER" id="PTHR43774:SF1">
    <property type="entry name" value="PEPTIDE METHIONINE SULFOXIDE REDUCTASE MSRA 2"/>
    <property type="match status" value="1"/>
</dbReference>
<dbReference type="PANTHER" id="PTHR43774">
    <property type="entry name" value="PEPTIDE METHIONINE SULFOXIDE REDUCTASE"/>
    <property type="match status" value="1"/>
</dbReference>
<name>A0ABU1G3S5_9GAMM</name>
<feature type="active site" evidence="4">
    <location>
        <position position="37"/>
    </location>
</feature>
<feature type="domain" description="Peptide methionine sulphoxide reductase MsrA" evidence="6">
    <location>
        <begin position="31"/>
        <end position="179"/>
    </location>
</feature>
<gene>
    <name evidence="4 7" type="primary">msrA</name>
    <name evidence="7" type="ORF">QC818_12435</name>
</gene>
<dbReference type="EC" id="1.8.4.11" evidence="4"/>
<evidence type="ECO:0000256" key="2">
    <source>
        <dbReference type="ARBA" id="ARBA00047806"/>
    </source>
</evidence>
<comment type="catalytic activity">
    <reaction evidence="2 4">
        <text>L-methionyl-[protein] + [thioredoxin]-disulfide + H2O = L-methionyl-(S)-S-oxide-[protein] + [thioredoxin]-dithiol</text>
        <dbReference type="Rhea" id="RHEA:14217"/>
        <dbReference type="Rhea" id="RHEA-COMP:10698"/>
        <dbReference type="Rhea" id="RHEA-COMP:10700"/>
        <dbReference type="Rhea" id="RHEA-COMP:12313"/>
        <dbReference type="Rhea" id="RHEA-COMP:12315"/>
        <dbReference type="ChEBI" id="CHEBI:15377"/>
        <dbReference type="ChEBI" id="CHEBI:16044"/>
        <dbReference type="ChEBI" id="CHEBI:29950"/>
        <dbReference type="ChEBI" id="CHEBI:44120"/>
        <dbReference type="ChEBI" id="CHEBI:50058"/>
        <dbReference type="EC" id="1.8.4.11"/>
    </reaction>
</comment>
<evidence type="ECO:0000313" key="7">
    <source>
        <dbReference type="EMBL" id="MDR5867599.1"/>
    </source>
</evidence>
<organism evidence="7 8">
    <name type="scientific">Halomonas koreensis</name>
    <dbReference type="NCBI Taxonomy" id="245385"/>
    <lineage>
        <taxon>Bacteria</taxon>
        <taxon>Pseudomonadati</taxon>
        <taxon>Pseudomonadota</taxon>
        <taxon>Gammaproteobacteria</taxon>
        <taxon>Oceanospirillales</taxon>
        <taxon>Halomonadaceae</taxon>
        <taxon>Halomonas</taxon>
    </lineage>
</organism>
<evidence type="ECO:0000313" key="8">
    <source>
        <dbReference type="Proteomes" id="UP001264519"/>
    </source>
</evidence>
<dbReference type="EMBL" id="JARWAK010000010">
    <property type="protein sequence ID" value="MDR5867599.1"/>
    <property type="molecule type" value="Genomic_DNA"/>
</dbReference>
<keyword evidence="5" id="KW-0732">Signal</keyword>
<dbReference type="Gene3D" id="3.30.1060.10">
    <property type="entry name" value="Peptide methionine sulphoxide reductase MsrA"/>
    <property type="match status" value="1"/>
</dbReference>
<dbReference type="RefSeq" id="WP_309653188.1">
    <property type="nucleotide sequence ID" value="NZ_JARWAK010000010.1"/>
</dbReference>
<keyword evidence="8" id="KW-1185">Reference proteome</keyword>
<evidence type="ECO:0000256" key="3">
    <source>
        <dbReference type="ARBA" id="ARBA00048782"/>
    </source>
</evidence>
<comment type="caution">
    <text evidence="7">The sequence shown here is derived from an EMBL/GenBank/DDBJ whole genome shotgun (WGS) entry which is preliminary data.</text>
</comment>
<dbReference type="InterPro" id="IPR036509">
    <property type="entry name" value="Met_Sox_Rdtase_MsrA_sf"/>
</dbReference>
<dbReference type="NCBIfam" id="TIGR00401">
    <property type="entry name" value="msrA"/>
    <property type="match status" value="1"/>
</dbReference>